<comment type="caution">
    <text evidence="1">The sequence shown here is derived from an EMBL/GenBank/DDBJ whole genome shotgun (WGS) entry which is preliminary data.</text>
</comment>
<organism evidence="1 2">
    <name type="scientific">Vararia minispora EC-137</name>
    <dbReference type="NCBI Taxonomy" id="1314806"/>
    <lineage>
        <taxon>Eukaryota</taxon>
        <taxon>Fungi</taxon>
        <taxon>Dikarya</taxon>
        <taxon>Basidiomycota</taxon>
        <taxon>Agaricomycotina</taxon>
        <taxon>Agaricomycetes</taxon>
        <taxon>Russulales</taxon>
        <taxon>Lachnocladiaceae</taxon>
        <taxon>Vararia</taxon>
    </lineage>
</organism>
<protein>
    <submittedName>
        <fullName evidence="1">Uncharacterized protein</fullName>
    </submittedName>
</protein>
<sequence>MTGKLGLERADNPPPPQPVPYDLTIDAILQKVVLLSTAQEYVQLAAGLRESQGRESVFLQMSSSGQDPLRMLDPTVHTLGMLYIMTARLLAPQHLAPAVSFDMVLEFCRRFDPLQARLAPERVTAFAIGIVQAAEGYDIKTAIGPLVDLLTRYAPDLTHLTTIHQHLLVACVSSQHYTPALPIISTPISTISLALCPDLTYNDHVVYHYTAGVAAAALRKWNLAADLLETCASAPASAVQIDAMKKLVLVQLVQHGQLRAVAKYTHGSVARTANQSSPYGAFARAYPSQMASMQQIVEKERALFIADGNMGLVKLALARAPRWTIKKLTETYLTLGLAEIGRAAGIEDVEEVRRMVLSMIDAGEINATISADGTVAFADDPPVRVSKAEMDAVLARAQKQEKALAALERETARSREYLSKAVRNRDEGGAAGWMQADDTEWGNTGWNEEAFANL</sequence>
<reference evidence="1" key="2">
    <citation type="journal article" date="2022" name="New Phytol.">
        <title>Evolutionary transition to the ectomycorrhizal habit in the genomes of a hyperdiverse lineage of mushroom-forming fungi.</title>
        <authorList>
            <person name="Looney B."/>
            <person name="Miyauchi S."/>
            <person name="Morin E."/>
            <person name="Drula E."/>
            <person name="Courty P.E."/>
            <person name="Kohler A."/>
            <person name="Kuo A."/>
            <person name="LaButti K."/>
            <person name="Pangilinan J."/>
            <person name="Lipzen A."/>
            <person name="Riley R."/>
            <person name="Andreopoulos W."/>
            <person name="He G."/>
            <person name="Johnson J."/>
            <person name="Nolan M."/>
            <person name="Tritt A."/>
            <person name="Barry K.W."/>
            <person name="Grigoriev I.V."/>
            <person name="Nagy L.G."/>
            <person name="Hibbett D."/>
            <person name="Henrissat B."/>
            <person name="Matheny P.B."/>
            <person name="Labbe J."/>
            <person name="Martin F.M."/>
        </authorList>
    </citation>
    <scope>NUCLEOTIDE SEQUENCE</scope>
    <source>
        <strain evidence="1">EC-137</strain>
    </source>
</reference>
<reference evidence="1" key="1">
    <citation type="submission" date="2021-02" db="EMBL/GenBank/DDBJ databases">
        <authorList>
            <consortium name="DOE Joint Genome Institute"/>
            <person name="Ahrendt S."/>
            <person name="Looney B.P."/>
            <person name="Miyauchi S."/>
            <person name="Morin E."/>
            <person name="Drula E."/>
            <person name="Courty P.E."/>
            <person name="Chicoki N."/>
            <person name="Fauchery L."/>
            <person name="Kohler A."/>
            <person name="Kuo A."/>
            <person name="Labutti K."/>
            <person name="Pangilinan J."/>
            <person name="Lipzen A."/>
            <person name="Riley R."/>
            <person name="Andreopoulos W."/>
            <person name="He G."/>
            <person name="Johnson J."/>
            <person name="Barry K.W."/>
            <person name="Grigoriev I.V."/>
            <person name="Nagy L."/>
            <person name="Hibbett D."/>
            <person name="Henrissat B."/>
            <person name="Matheny P.B."/>
            <person name="Labbe J."/>
            <person name="Martin F."/>
        </authorList>
    </citation>
    <scope>NUCLEOTIDE SEQUENCE</scope>
    <source>
        <strain evidence="1">EC-137</strain>
    </source>
</reference>
<keyword evidence="2" id="KW-1185">Reference proteome</keyword>
<dbReference type="Proteomes" id="UP000814128">
    <property type="component" value="Unassembled WGS sequence"/>
</dbReference>
<accession>A0ACB8QZF2</accession>
<name>A0ACB8QZF2_9AGAM</name>
<proteinExistence type="predicted"/>
<evidence type="ECO:0000313" key="1">
    <source>
        <dbReference type="EMBL" id="KAI0037165.1"/>
    </source>
</evidence>
<gene>
    <name evidence="1" type="ORF">K488DRAFT_75497</name>
</gene>
<dbReference type="EMBL" id="MU273465">
    <property type="protein sequence ID" value="KAI0037165.1"/>
    <property type="molecule type" value="Genomic_DNA"/>
</dbReference>
<evidence type="ECO:0000313" key="2">
    <source>
        <dbReference type="Proteomes" id="UP000814128"/>
    </source>
</evidence>